<dbReference type="Gene3D" id="1.20.1050.10">
    <property type="match status" value="1"/>
</dbReference>
<dbReference type="Gene3D" id="3.40.30.10">
    <property type="entry name" value="Glutaredoxin"/>
    <property type="match status" value="1"/>
</dbReference>
<dbReference type="EC" id="2.5.1.18" evidence="1"/>
<dbReference type="GO" id="GO:0004364">
    <property type="term" value="F:glutathione transferase activity"/>
    <property type="evidence" value="ECO:0007669"/>
    <property type="project" value="UniProtKB-EC"/>
</dbReference>
<evidence type="ECO:0000256" key="4">
    <source>
        <dbReference type="ARBA" id="ARBA00047960"/>
    </source>
</evidence>
<dbReference type="SFLD" id="SFLDS00019">
    <property type="entry name" value="Glutathione_Transferase_(cytos"/>
    <property type="match status" value="1"/>
</dbReference>
<dbReference type="InterPro" id="IPR036249">
    <property type="entry name" value="Thioredoxin-like_sf"/>
</dbReference>
<feature type="domain" description="GST C-terminal" evidence="6">
    <location>
        <begin position="91"/>
        <end position="237"/>
    </location>
</feature>
<comment type="catalytic activity">
    <reaction evidence="4">
        <text>RX + glutathione = an S-substituted glutathione + a halide anion + H(+)</text>
        <dbReference type="Rhea" id="RHEA:16437"/>
        <dbReference type="ChEBI" id="CHEBI:15378"/>
        <dbReference type="ChEBI" id="CHEBI:16042"/>
        <dbReference type="ChEBI" id="CHEBI:17792"/>
        <dbReference type="ChEBI" id="CHEBI:57925"/>
        <dbReference type="ChEBI" id="CHEBI:90779"/>
        <dbReference type="EC" id="2.5.1.18"/>
    </reaction>
</comment>
<dbReference type="SFLD" id="SFLDG01152">
    <property type="entry name" value="Main.3:_Omega-_and_Tau-like"/>
    <property type="match status" value="1"/>
</dbReference>
<dbReference type="CDD" id="cd03058">
    <property type="entry name" value="GST_N_Tau"/>
    <property type="match status" value="1"/>
</dbReference>
<dbReference type="CDD" id="cd03185">
    <property type="entry name" value="GST_C_Tau"/>
    <property type="match status" value="1"/>
</dbReference>
<comment type="similarity">
    <text evidence="3">Belongs to the GST superfamily. Tau family.</text>
</comment>
<evidence type="ECO:0000256" key="1">
    <source>
        <dbReference type="ARBA" id="ARBA00012452"/>
    </source>
</evidence>
<dbReference type="InterPro" id="IPR004045">
    <property type="entry name" value="Glutathione_S-Trfase_N"/>
</dbReference>
<sequence>MSEAEAVRVIGLWASPFVIRVLIALKLKGVKYELVEEVVGKKSELLLRSNPVHKKIPVLLHHGKPISESLIIVQYIDEVWSSDAPAFLHADPYTRAVQRFWAQYVDDKSETNHALPGWLTLTQLPSAIRILKGTDDGGKDQAAEQLSAALQLLEEAFVKLSQGKHYFGGDSVGYLDIALVSYVGWVKAVEKIAGVTLLDKAKVPNLVAWADRLCTHPAVVDAIPDADKFVEFSVTYGSFSKPIINGPK</sequence>
<organism evidence="7 8">
    <name type="scientific">Miscanthus lutarioriparius</name>
    <dbReference type="NCBI Taxonomy" id="422564"/>
    <lineage>
        <taxon>Eukaryota</taxon>
        <taxon>Viridiplantae</taxon>
        <taxon>Streptophyta</taxon>
        <taxon>Embryophyta</taxon>
        <taxon>Tracheophyta</taxon>
        <taxon>Spermatophyta</taxon>
        <taxon>Magnoliopsida</taxon>
        <taxon>Liliopsida</taxon>
        <taxon>Poales</taxon>
        <taxon>Poaceae</taxon>
        <taxon>PACMAD clade</taxon>
        <taxon>Panicoideae</taxon>
        <taxon>Andropogonodae</taxon>
        <taxon>Andropogoneae</taxon>
        <taxon>Saccharinae</taxon>
        <taxon>Miscanthus</taxon>
    </lineage>
</organism>
<dbReference type="OrthoDB" id="4951845at2759"/>
<dbReference type="AlphaFoldDB" id="A0A811SIG1"/>
<evidence type="ECO:0000256" key="3">
    <source>
        <dbReference type="ARBA" id="ARBA00025743"/>
    </source>
</evidence>
<dbReference type="GO" id="GO:0005737">
    <property type="term" value="C:cytoplasm"/>
    <property type="evidence" value="ECO:0007669"/>
    <property type="project" value="TreeGrafter"/>
</dbReference>
<dbReference type="PROSITE" id="PS50404">
    <property type="entry name" value="GST_NTER"/>
    <property type="match status" value="1"/>
</dbReference>
<dbReference type="SUPFAM" id="SSF52833">
    <property type="entry name" value="Thioredoxin-like"/>
    <property type="match status" value="1"/>
</dbReference>
<evidence type="ECO:0000313" key="8">
    <source>
        <dbReference type="Proteomes" id="UP000604825"/>
    </source>
</evidence>
<dbReference type="SFLD" id="SFLDG00358">
    <property type="entry name" value="Main_(cytGST)"/>
    <property type="match status" value="1"/>
</dbReference>
<dbReference type="EMBL" id="CAJGYO010000358">
    <property type="protein sequence ID" value="CAD6341956.1"/>
    <property type="molecule type" value="Genomic_DNA"/>
</dbReference>
<dbReference type="PROSITE" id="PS50405">
    <property type="entry name" value="GST_CTER"/>
    <property type="match status" value="1"/>
</dbReference>
<dbReference type="GO" id="GO:0009407">
    <property type="term" value="P:toxin catabolic process"/>
    <property type="evidence" value="ECO:0007669"/>
    <property type="project" value="UniProtKB-ARBA"/>
</dbReference>
<keyword evidence="2" id="KW-0808">Transferase</keyword>
<name>A0A811SIG1_9POAL</name>
<dbReference type="FunFam" id="3.40.30.10:FF:000044">
    <property type="entry name" value="Glutathione S-transferase GSTU6"/>
    <property type="match status" value="1"/>
</dbReference>
<dbReference type="FunFam" id="1.20.1050.10:FF:000016">
    <property type="entry name" value="Glutathione S-transferase U9"/>
    <property type="match status" value="1"/>
</dbReference>
<feature type="domain" description="GST N-terminal" evidence="5">
    <location>
        <begin position="5"/>
        <end position="84"/>
    </location>
</feature>
<evidence type="ECO:0000256" key="2">
    <source>
        <dbReference type="ARBA" id="ARBA00022679"/>
    </source>
</evidence>
<dbReference type="InterPro" id="IPR010987">
    <property type="entry name" value="Glutathione-S-Trfase_C-like"/>
</dbReference>
<dbReference type="GO" id="GO:0006749">
    <property type="term" value="P:glutathione metabolic process"/>
    <property type="evidence" value="ECO:0007669"/>
    <property type="project" value="InterPro"/>
</dbReference>
<dbReference type="PANTHER" id="PTHR11260:SF788">
    <property type="entry name" value="GLUTATHIONE TRANSFERASE"/>
    <property type="match status" value="1"/>
</dbReference>
<evidence type="ECO:0000313" key="7">
    <source>
        <dbReference type="EMBL" id="CAD6341956.1"/>
    </source>
</evidence>
<proteinExistence type="inferred from homology"/>
<dbReference type="InterPro" id="IPR004046">
    <property type="entry name" value="GST_C"/>
</dbReference>
<dbReference type="InterPro" id="IPR045074">
    <property type="entry name" value="GST_C_Tau"/>
</dbReference>
<reference evidence="7" key="1">
    <citation type="submission" date="2020-10" db="EMBL/GenBank/DDBJ databases">
        <authorList>
            <person name="Han B."/>
            <person name="Lu T."/>
            <person name="Zhao Q."/>
            <person name="Huang X."/>
            <person name="Zhao Y."/>
        </authorList>
    </citation>
    <scope>NUCLEOTIDE SEQUENCE</scope>
</reference>
<dbReference type="Pfam" id="PF00043">
    <property type="entry name" value="GST_C"/>
    <property type="match status" value="1"/>
</dbReference>
<dbReference type="InterPro" id="IPR036282">
    <property type="entry name" value="Glutathione-S-Trfase_C_sf"/>
</dbReference>
<protein>
    <recommendedName>
        <fullName evidence="1">glutathione transferase</fullName>
        <ecNumber evidence="1">2.5.1.18</ecNumber>
    </recommendedName>
</protein>
<comment type="caution">
    <text evidence="7">The sequence shown here is derived from an EMBL/GenBank/DDBJ whole genome shotgun (WGS) entry which is preliminary data.</text>
</comment>
<dbReference type="InterPro" id="IPR040079">
    <property type="entry name" value="Glutathione_S-Trfase"/>
</dbReference>
<evidence type="ECO:0000259" key="5">
    <source>
        <dbReference type="PROSITE" id="PS50404"/>
    </source>
</evidence>
<accession>A0A811SIG1</accession>
<dbReference type="InterPro" id="IPR045073">
    <property type="entry name" value="Omega/Tau-like"/>
</dbReference>
<evidence type="ECO:0000259" key="6">
    <source>
        <dbReference type="PROSITE" id="PS50405"/>
    </source>
</evidence>
<dbReference type="Proteomes" id="UP000604825">
    <property type="component" value="Unassembled WGS sequence"/>
</dbReference>
<dbReference type="Pfam" id="PF02798">
    <property type="entry name" value="GST_N"/>
    <property type="match status" value="1"/>
</dbReference>
<keyword evidence="8" id="KW-1185">Reference proteome</keyword>
<dbReference type="SUPFAM" id="SSF47616">
    <property type="entry name" value="GST C-terminal domain-like"/>
    <property type="match status" value="1"/>
</dbReference>
<gene>
    <name evidence="7" type="ORF">NCGR_LOCUS66054</name>
</gene>
<dbReference type="PANTHER" id="PTHR11260">
    <property type="entry name" value="GLUTATHIONE S-TRANSFERASE, GST, SUPERFAMILY, GST DOMAIN CONTAINING"/>
    <property type="match status" value="1"/>
</dbReference>